<dbReference type="EMBL" id="HQ634177">
    <property type="protein sequence ID" value="AGH26780.1"/>
    <property type="molecule type" value="Genomic_DNA"/>
</dbReference>
<keyword evidence="2" id="KW-1185">Reference proteome</keyword>
<dbReference type="OrthoDB" id="21377at10239"/>
<organism evidence="1 2">
    <name type="scientific">Synechococcus phage S-CAM1</name>
    <dbReference type="NCBI Taxonomy" id="754037"/>
    <lineage>
        <taxon>Viruses</taxon>
        <taxon>Duplodnaviria</taxon>
        <taxon>Heunggongvirae</taxon>
        <taxon>Uroviricota</taxon>
        <taxon>Caudoviricetes</taxon>
        <taxon>Pantevenvirales</taxon>
        <taxon>Kyanoviridae</taxon>
        <taxon>Anaposvirus</taxon>
        <taxon>Anaposvirus socalone</taxon>
    </lineage>
</organism>
<evidence type="ECO:0000313" key="1">
    <source>
        <dbReference type="EMBL" id="AGH26780.1"/>
    </source>
</evidence>
<sequence>MSTNLAQHPKSMYIKRVKARHPMQLTTNYCTVDFFPEAFIADEGVKRFQKRVTFVNGVKSYSTVTMLTARNEWASRIAGGAEVTGYNTDKMPRSEYMPMAV</sequence>
<protein>
    <submittedName>
        <fullName evidence="1">Uncharacterized protein</fullName>
    </submittedName>
</protein>
<dbReference type="KEGG" id="vg:15009456"/>
<name>M4QRT0_9CAUD</name>
<accession>M4QRT0</accession>
<reference evidence="1 2" key="1">
    <citation type="submission" date="2010-11" db="EMBL/GenBank/DDBJ databases">
        <title>The Genome Sequence of Synechococcus phage S-CAM1 0208SB26.</title>
        <authorList>
            <consortium name="The Broad Institute Genome Sequencing Platform"/>
            <person name="Henn M.R."/>
            <person name="Martiny J."/>
            <person name="Weihe C."/>
            <person name="Levin J."/>
            <person name="Malboeuf C."/>
            <person name="Casali M."/>
            <person name="Russ C."/>
            <person name="Lennon N."/>
            <person name="Chapman S.B."/>
            <person name="Erlich R."/>
            <person name="Young S.K."/>
            <person name="Yandava C."/>
            <person name="Zeng Q."/>
            <person name="Alvarado L."/>
            <person name="Anderson S."/>
            <person name="Berlin A."/>
            <person name="Chen Z."/>
            <person name="Freedman E."/>
            <person name="Gellesch M."/>
            <person name="Goldberg J."/>
            <person name="Green L."/>
            <person name="Griggs A."/>
            <person name="Gujja S."/>
            <person name="Heilman E.R."/>
            <person name="Heiman D."/>
            <person name="Hollinger A."/>
            <person name="Howarth C."/>
            <person name="Larson L."/>
            <person name="Mehta T."/>
            <person name="Pearson M."/>
            <person name="Roberts A."/>
            <person name="Ryan E."/>
            <person name="Saif S."/>
            <person name="Shea T."/>
            <person name="Shenoy N."/>
            <person name="Sisk P."/>
            <person name="Stolte C."/>
            <person name="Sykes S."/>
            <person name="White J."/>
            <person name="Haas B."/>
            <person name="Nusbaum C."/>
            <person name="Birren B."/>
        </authorList>
    </citation>
    <scope>NUCLEOTIDE SEQUENCE [LARGE SCALE GENOMIC DNA]</scope>
    <source>
        <strain evidence="1 2">S-CAM1</strain>
    </source>
</reference>
<dbReference type="Proteomes" id="UP000203521">
    <property type="component" value="Segment"/>
</dbReference>
<evidence type="ECO:0000313" key="2">
    <source>
        <dbReference type="Proteomes" id="UP000203521"/>
    </source>
</evidence>
<dbReference type="GeneID" id="15009456"/>
<gene>
    <name evidence="1" type="ORF">SXBG_00043</name>
</gene>
<dbReference type="RefSeq" id="YP_007672958.1">
    <property type="nucleotide sequence ID" value="NC_020837.1"/>
</dbReference>
<proteinExistence type="predicted"/>